<reference evidence="1" key="1">
    <citation type="submission" date="2021-03" db="EMBL/GenBank/DDBJ databases">
        <authorList>
            <consortium name="DOE Joint Genome Institute"/>
            <person name="Ahrendt S."/>
            <person name="Looney B.P."/>
            <person name="Miyauchi S."/>
            <person name="Morin E."/>
            <person name="Drula E."/>
            <person name="Courty P.E."/>
            <person name="Chicoki N."/>
            <person name="Fauchery L."/>
            <person name="Kohler A."/>
            <person name="Kuo A."/>
            <person name="Labutti K."/>
            <person name="Pangilinan J."/>
            <person name="Lipzen A."/>
            <person name="Riley R."/>
            <person name="Andreopoulos W."/>
            <person name="He G."/>
            <person name="Johnson J."/>
            <person name="Barry K.W."/>
            <person name="Grigoriev I.V."/>
            <person name="Nagy L."/>
            <person name="Hibbett D."/>
            <person name="Henrissat B."/>
            <person name="Matheny P.B."/>
            <person name="Labbe J."/>
            <person name="Martin F."/>
        </authorList>
    </citation>
    <scope>NUCLEOTIDE SEQUENCE</scope>
    <source>
        <strain evidence="1">HHB10654</strain>
    </source>
</reference>
<name>A0ACB8SSE2_9AGAM</name>
<reference evidence="1" key="2">
    <citation type="journal article" date="2022" name="New Phytol.">
        <title>Evolutionary transition to the ectomycorrhizal habit in the genomes of a hyperdiverse lineage of mushroom-forming fungi.</title>
        <authorList>
            <person name="Looney B."/>
            <person name="Miyauchi S."/>
            <person name="Morin E."/>
            <person name="Drula E."/>
            <person name="Courty P.E."/>
            <person name="Kohler A."/>
            <person name="Kuo A."/>
            <person name="LaButti K."/>
            <person name="Pangilinan J."/>
            <person name="Lipzen A."/>
            <person name="Riley R."/>
            <person name="Andreopoulos W."/>
            <person name="He G."/>
            <person name="Johnson J."/>
            <person name="Nolan M."/>
            <person name="Tritt A."/>
            <person name="Barry K.W."/>
            <person name="Grigoriev I.V."/>
            <person name="Nagy L.G."/>
            <person name="Hibbett D."/>
            <person name="Henrissat B."/>
            <person name="Matheny P.B."/>
            <person name="Labbe J."/>
            <person name="Martin F.M."/>
        </authorList>
    </citation>
    <scope>NUCLEOTIDE SEQUENCE</scope>
    <source>
        <strain evidence="1">HHB10654</strain>
    </source>
</reference>
<sequence length="834" mass="93985">MAQQPVPLNHQPNVRSNPLFDRALRKHLESLQPEDRAAFSHATPEDVLEEAELCNKRHQTQSKVRRFALRFSNVVHPLQTFFCAVDSGVSSNPEIGGIVWGALRFVLQVVQNFSSYFERMVEVLEQITRDLPFYQDYAVELYRDSPRVQQALADVYNDILVTCITVRQIYLKGDKPRAGFRVALQALNPWDKKFEEVTAALQARRTILEAETKYADRVHAHEERAIQAQRENYREWADKRREFLALLPYEECHSKHDECRSVLSTDLAAGQWLLHRDEFLHWVMATDPASGLLWLRGKPGVGKTILSSIVIEALQSPKGKTTKARRGVAFFYCQHNDPKKRDPRILFGTLLHHAIRQVPPGPLASLAVDDLLSVTESLDELCGLLISISAEFETLFLVVDALDECDASSRRHILTLLKKVSVYAKVLITSRNEGDIARFLKDATSISIEASDVHKDIVNFVTRKVRPADDDDTDPAEEPLEVDNPTLRDEIAHALVNGADGMFLWVQMQISHLQRQSTDHDIRSALSTLPVGLDATFIRALQSIESLPTQRRARAKTLLRWVVCAEYPLCLTELVEAVAIDEMPPKSWDPSRCVNKPATLIDDCANLVFSTSAARGSQLATVQLVHSSVKDFLMQNPLLLEGTLPSYHLYPIVKAHASIVNSCIKYFGILFGSVELHGEDWTQTDLPEEVDTHPFLQYASEFWPVHLRYSEESGCQLVGELTAFLSPFSGSRTNWVKLYDRKRDTVISPDMPICHIAARLNLPHIVRELLTNDLYASDSRDDRGRSALHWATQFAEESTLQVLLESGADVNATDKDGQTPLHVAAGNWDGETTV</sequence>
<dbReference type="Proteomes" id="UP000814140">
    <property type="component" value="Unassembled WGS sequence"/>
</dbReference>
<feature type="non-terminal residue" evidence="1">
    <location>
        <position position="834"/>
    </location>
</feature>
<evidence type="ECO:0000313" key="2">
    <source>
        <dbReference type="Proteomes" id="UP000814140"/>
    </source>
</evidence>
<gene>
    <name evidence="1" type="ORF">BV25DRAFT_1890024</name>
</gene>
<keyword evidence="2" id="KW-1185">Reference proteome</keyword>
<dbReference type="EMBL" id="MU277227">
    <property type="protein sequence ID" value="KAI0059375.1"/>
    <property type="molecule type" value="Genomic_DNA"/>
</dbReference>
<evidence type="ECO:0000313" key="1">
    <source>
        <dbReference type="EMBL" id="KAI0059375.1"/>
    </source>
</evidence>
<organism evidence="1 2">
    <name type="scientific">Artomyces pyxidatus</name>
    <dbReference type="NCBI Taxonomy" id="48021"/>
    <lineage>
        <taxon>Eukaryota</taxon>
        <taxon>Fungi</taxon>
        <taxon>Dikarya</taxon>
        <taxon>Basidiomycota</taxon>
        <taxon>Agaricomycotina</taxon>
        <taxon>Agaricomycetes</taxon>
        <taxon>Russulales</taxon>
        <taxon>Auriscalpiaceae</taxon>
        <taxon>Artomyces</taxon>
    </lineage>
</organism>
<accession>A0ACB8SSE2</accession>
<protein>
    <submittedName>
        <fullName evidence="1">Uncharacterized protein</fullName>
    </submittedName>
</protein>
<comment type="caution">
    <text evidence="1">The sequence shown here is derived from an EMBL/GenBank/DDBJ whole genome shotgun (WGS) entry which is preliminary data.</text>
</comment>
<proteinExistence type="predicted"/>